<name>A0ABN9FIU0_9NEOB</name>
<sequence length="54" mass="6061">MDSKSGSGQGWQQNNLQSGTSGKQVRPYGNSLQSYTEERERKNILYPSRGQIRG</sequence>
<proteinExistence type="predicted"/>
<keyword evidence="3" id="KW-1185">Reference proteome</keyword>
<feature type="region of interest" description="Disordered" evidence="1">
    <location>
        <begin position="1"/>
        <end position="54"/>
    </location>
</feature>
<accession>A0ABN9FIU0</accession>
<evidence type="ECO:0000313" key="2">
    <source>
        <dbReference type="EMBL" id="CAI9596945.1"/>
    </source>
</evidence>
<protein>
    <submittedName>
        <fullName evidence="2">Uncharacterized protein</fullName>
    </submittedName>
</protein>
<reference evidence="2" key="1">
    <citation type="submission" date="2023-05" db="EMBL/GenBank/DDBJ databases">
        <authorList>
            <person name="Stuckert A."/>
        </authorList>
    </citation>
    <scope>NUCLEOTIDE SEQUENCE</scope>
</reference>
<gene>
    <name evidence="2" type="ORF">SPARVUS_LOCUS12159892</name>
</gene>
<comment type="caution">
    <text evidence="2">The sequence shown here is derived from an EMBL/GenBank/DDBJ whole genome shotgun (WGS) entry which is preliminary data.</text>
</comment>
<feature type="compositionally biased region" description="Polar residues" evidence="1">
    <location>
        <begin position="1"/>
        <end position="23"/>
    </location>
</feature>
<dbReference type="EMBL" id="CATNWA010016991">
    <property type="protein sequence ID" value="CAI9596945.1"/>
    <property type="molecule type" value="Genomic_DNA"/>
</dbReference>
<organism evidence="2 3">
    <name type="scientific">Staurois parvus</name>
    <dbReference type="NCBI Taxonomy" id="386267"/>
    <lineage>
        <taxon>Eukaryota</taxon>
        <taxon>Metazoa</taxon>
        <taxon>Chordata</taxon>
        <taxon>Craniata</taxon>
        <taxon>Vertebrata</taxon>
        <taxon>Euteleostomi</taxon>
        <taxon>Amphibia</taxon>
        <taxon>Batrachia</taxon>
        <taxon>Anura</taxon>
        <taxon>Neobatrachia</taxon>
        <taxon>Ranoidea</taxon>
        <taxon>Ranidae</taxon>
        <taxon>Staurois</taxon>
    </lineage>
</organism>
<dbReference type="Proteomes" id="UP001162483">
    <property type="component" value="Unassembled WGS sequence"/>
</dbReference>
<evidence type="ECO:0000313" key="3">
    <source>
        <dbReference type="Proteomes" id="UP001162483"/>
    </source>
</evidence>
<evidence type="ECO:0000256" key="1">
    <source>
        <dbReference type="SAM" id="MobiDB-lite"/>
    </source>
</evidence>